<evidence type="ECO:0000259" key="6">
    <source>
        <dbReference type="SMART" id="SM00849"/>
    </source>
</evidence>
<proteinExistence type="inferred from homology"/>
<evidence type="ECO:0000256" key="1">
    <source>
        <dbReference type="ARBA" id="ARBA00007749"/>
    </source>
</evidence>
<evidence type="ECO:0000256" key="5">
    <source>
        <dbReference type="SAM" id="SignalP"/>
    </source>
</evidence>
<feature type="chain" id="PRO_5007812042" evidence="5">
    <location>
        <begin position="44"/>
        <end position="325"/>
    </location>
</feature>
<name>A0A159YYM4_9RHOB</name>
<evidence type="ECO:0000313" key="8">
    <source>
        <dbReference type="Proteomes" id="UP000076128"/>
    </source>
</evidence>
<dbReference type="PATRIC" id="fig|1335048.3.peg.273"/>
<dbReference type="InterPro" id="IPR001279">
    <property type="entry name" value="Metallo-B-lactamas"/>
</dbReference>
<dbReference type="AlphaFoldDB" id="A0A159YYM4"/>
<reference evidence="7 8" key="1">
    <citation type="submission" date="2015-09" db="EMBL/GenBank/DDBJ databases">
        <title>Complete genome sequence of Defluviimonas alba cai42t isolated from an oilfield in Xinjiang.</title>
        <authorList>
            <person name="Geng S."/>
            <person name="Pan X."/>
            <person name="Wu X."/>
        </authorList>
    </citation>
    <scope>NUCLEOTIDE SEQUENCE [LARGE SCALE GENOMIC DNA]</scope>
    <source>
        <strain evidence="8">cai42</strain>
    </source>
</reference>
<sequence>MTRPVLPTRLAPTHPMPTRRQLFAGAALLAAPALLTLPRRAEAAAPLQEATGPVPFHRFMLGSYEVTTLLAGTRPLENPHETFGLNASAEEFAAAAEAAFVPADMSQNFFTPTLVNTGGQLVLFDTGLAPEGITAALNAAGYAPAQVDVVVLTHMHGDHIGGLANADSPLFANASYVAGQVEFDHWAAAGNEGFDGKVRPLAGQTRFIGDGDTAAPGITAILAPGHTPGHMAFRVESDGKSLILIADAANHFAFSIPHPDWEVRFDMDKAQAAETRRSLLGMIAADRLPFIGYHMPFPALGYLETAGEGFRFVPASYQQMLPGFG</sequence>
<evidence type="ECO:0000256" key="4">
    <source>
        <dbReference type="ARBA" id="ARBA00022833"/>
    </source>
</evidence>
<dbReference type="InterPro" id="IPR006311">
    <property type="entry name" value="TAT_signal"/>
</dbReference>
<keyword evidence="5" id="KW-0732">Signal</keyword>
<gene>
    <name evidence="7" type="ORF">AKL17_0259</name>
</gene>
<dbReference type="EMBL" id="CP012661">
    <property type="protein sequence ID" value="AMY67521.1"/>
    <property type="molecule type" value="Genomic_DNA"/>
</dbReference>
<feature type="domain" description="Metallo-beta-lactamase" evidence="6">
    <location>
        <begin position="109"/>
        <end position="294"/>
    </location>
</feature>
<evidence type="ECO:0000256" key="3">
    <source>
        <dbReference type="ARBA" id="ARBA00022801"/>
    </source>
</evidence>
<keyword evidence="3" id="KW-0378">Hydrolase</keyword>
<dbReference type="GO" id="GO:0046872">
    <property type="term" value="F:metal ion binding"/>
    <property type="evidence" value="ECO:0007669"/>
    <property type="project" value="UniProtKB-KW"/>
</dbReference>
<keyword evidence="4" id="KW-0862">Zinc</keyword>
<protein>
    <submittedName>
        <fullName evidence="7">Beta-lactamase domain-containing protein</fullName>
    </submittedName>
</protein>
<dbReference type="PANTHER" id="PTHR42978">
    <property type="entry name" value="QUORUM-QUENCHING LACTONASE YTNP-RELATED-RELATED"/>
    <property type="match status" value="1"/>
</dbReference>
<evidence type="ECO:0000256" key="2">
    <source>
        <dbReference type="ARBA" id="ARBA00022723"/>
    </source>
</evidence>
<evidence type="ECO:0000313" key="7">
    <source>
        <dbReference type="EMBL" id="AMY67521.1"/>
    </source>
</evidence>
<dbReference type="KEGG" id="daa:AKL17_0259"/>
<dbReference type="SMART" id="SM00849">
    <property type="entry name" value="Lactamase_B"/>
    <property type="match status" value="1"/>
</dbReference>
<dbReference type="SUPFAM" id="SSF56281">
    <property type="entry name" value="Metallo-hydrolase/oxidoreductase"/>
    <property type="match status" value="1"/>
</dbReference>
<dbReference type="Gene3D" id="3.60.15.10">
    <property type="entry name" value="Ribonuclease Z/Hydroxyacylglutathione hydrolase-like"/>
    <property type="match status" value="1"/>
</dbReference>
<feature type="signal peptide" evidence="5">
    <location>
        <begin position="1"/>
        <end position="43"/>
    </location>
</feature>
<dbReference type="GO" id="GO:0016787">
    <property type="term" value="F:hydrolase activity"/>
    <property type="evidence" value="ECO:0007669"/>
    <property type="project" value="UniProtKB-KW"/>
</dbReference>
<organism evidence="7 8">
    <name type="scientific">Frigidibacter mobilis</name>
    <dbReference type="NCBI Taxonomy" id="1335048"/>
    <lineage>
        <taxon>Bacteria</taxon>
        <taxon>Pseudomonadati</taxon>
        <taxon>Pseudomonadota</taxon>
        <taxon>Alphaproteobacteria</taxon>
        <taxon>Rhodobacterales</taxon>
        <taxon>Paracoccaceae</taxon>
        <taxon>Frigidibacter</taxon>
    </lineage>
</organism>
<dbReference type="CDD" id="cd07720">
    <property type="entry name" value="OPHC2-like_MBL-fold"/>
    <property type="match status" value="1"/>
</dbReference>
<dbReference type="PROSITE" id="PS51318">
    <property type="entry name" value="TAT"/>
    <property type="match status" value="1"/>
</dbReference>
<comment type="similarity">
    <text evidence="1">Belongs to the metallo-beta-lactamase superfamily.</text>
</comment>
<dbReference type="STRING" id="1335048.AKL17_0259"/>
<dbReference type="InterPro" id="IPR036866">
    <property type="entry name" value="RibonucZ/Hydroxyglut_hydro"/>
</dbReference>
<dbReference type="PANTHER" id="PTHR42978:SF6">
    <property type="entry name" value="QUORUM-QUENCHING LACTONASE YTNP-RELATED"/>
    <property type="match status" value="1"/>
</dbReference>
<dbReference type="RefSeq" id="WP_236937979.1">
    <property type="nucleotide sequence ID" value="NZ_CP012661.1"/>
</dbReference>
<keyword evidence="2" id="KW-0479">Metal-binding</keyword>
<dbReference type="InterPro" id="IPR051013">
    <property type="entry name" value="MBL_superfamily_lactonases"/>
</dbReference>
<dbReference type="Proteomes" id="UP000076128">
    <property type="component" value="Chromosome"/>
</dbReference>
<keyword evidence="8" id="KW-1185">Reference proteome</keyword>
<dbReference type="Pfam" id="PF00753">
    <property type="entry name" value="Lactamase_B"/>
    <property type="match status" value="1"/>
</dbReference>
<accession>A0A159YYM4</accession>